<dbReference type="InterPro" id="IPR000531">
    <property type="entry name" value="Beta-barrel_TonB"/>
</dbReference>
<dbReference type="Pfam" id="PF07715">
    <property type="entry name" value="Plug"/>
    <property type="match status" value="1"/>
</dbReference>
<dbReference type="GO" id="GO:0006826">
    <property type="term" value="P:iron ion transport"/>
    <property type="evidence" value="ECO:0007669"/>
    <property type="project" value="UniProtKB-KW"/>
</dbReference>
<keyword evidence="17" id="KW-0675">Receptor</keyword>
<feature type="domain" description="TonB-dependent receptor plug" evidence="16">
    <location>
        <begin position="71"/>
        <end position="181"/>
    </location>
</feature>
<dbReference type="InterPro" id="IPR012910">
    <property type="entry name" value="Plug_dom"/>
</dbReference>
<evidence type="ECO:0000256" key="12">
    <source>
        <dbReference type="RuleBase" id="RU003357"/>
    </source>
</evidence>
<sequence length="799" mass="86295">MTTRHRTILLASAAVATAMTPGMVAAQTTPSSDVPATSAAGMAEPGEVSAEPDVEAGREIVVTARRVNESLQRTPIAITALGADQLRDRQVASVADLSSVVPSLHVTGGSAGSASNAQFFIRGVGQSDFLPTADPAVGVYIDGVYIARTTGNLFDLADVAQIEVLRGPQGTLFGKNTSGGAISVTTKRPTNDFSAVVEGTLGNYWRRDIKGAVSGALIRDQLGASLTAVSRNEDGWGYNRYLDRHVGNINMQSVRGSLNYFGSSAFDYYLTADYTRRRERSRPFAIVGIYPSGTRDLYQRRVVDSQYPGLSYTSALMADDPHEVYTGGPDANDLDVGGVSGIGTWKVSPDFSIKSITAFRAQRALTQVDYDGSPLPIADYEREIHQSQVSQELQFNLSAFDGRLNLVGGGFFQHEWATIDNYQPTLKGLYDVLVVSNPAQKPFGIRAHVRQTNDSYAGYANATFEITDRLGVTAGIRYSSETKDFSQVADYLEASRSIFVTATGGTLPAGTKLQTQRTFNSTTPTAGIQFQAARNAFFYFTYAKGFKSGGFDARPLAGLVAPSAFEPETVTSYEAGGKFDLFDRKLRLNLAAYSMSYNDLQVTAVQSQPSGVSVNITRNAGRARIRGVELETVFEPTPGLQVQGNASYTDARLREIASGVPFTIDDKLVNTPEWIVNLGVQYKAEMSDGSTLTPRIDYAYSSSVYNELPNTYGLNAAGTAPVANGPLDLPTKQPPYSLVNARLAWSSDAADTWTVALFATNLFDKRYKTYGFSSLGVGYSLAYYGAPREFGLTVTRRFQ</sequence>
<evidence type="ECO:0000256" key="13">
    <source>
        <dbReference type="SAM" id="MobiDB-lite"/>
    </source>
</evidence>
<keyword evidence="9 11" id="KW-0472">Membrane</keyword>
<comment type="similarity">
    <text evidence="11 12">Belongs to the TonB-dependent receptor family.</text>
</comment>
<dbReference type="InterPro" id="IPR036942">
    <property type="entry name" value="Beta-barrel_TonB_sf"/>
</dbReference>
<evidence type="ECO:0000256" key="5">
    <source>
        <dbReference type="ARBA" id="ARBA00022692"/>
    </source>
</evidence>
<evidence type="ECO:0000256" key="8">
    <source>
        <dbReference type="ARBA" id="ARBA00023077"/>
    </source>
</evidence>
<evidence type="ECO:0000313" key="18">
    <source>
        <dbReference type="Proteomes" id="UP000284322"/>
    </source>
</evidence>
<dbReference type="Gene3D" id="2.40.170.20">
    <property type="entry name" value="TonB-dependent receptor, beta-barrel domain"/>
    <property type="match status" value="1"/>
</dbReference>
<evidence type="ECO:0000259" key="16">
    <source>
        <dbReference type="Pfam" id="PF07715"/>
    </source>
</evidence>
<evidence type="ECO:0000256" key="9">
    <source>
        <dbReference type="ARBA" id="ARBA00023136"/>
    </source>
</evidence>
<evidence type="ECO:0000256" key="1">
    <source>
        <dbReference type="ARBA" id="ARBA00004571"/>
    </source>
</evidence>
<evidence type="ECO:0000256" key="3">
    <source>
        <dbReference type="ARBA" id="ARBA00022452"/>
    </source>
</evidence>
<feature type="compositionally biased region" description="Polar residues" evidence="13">
    <location>
        <begin position="26"/>
        <end position="35"/>
    </location>
</feature>
<dbReference type="SUPFAM" id="SSF56935">
    <property type="entry name" value="Porins"/>
    <property type="match status" value="1"/>
</dbReference>
<evidence type="ECO:0000256" key="4">
    <source>
        <dbReference type="ARBA" id="ARBA00022496"/>
    </source>
</evidence>
<protein>
    <submittedName>
        <fullName evidence="17">TonB-dependent receptor</fullName>
    </submittedName>
</protein>
<evidence type="ECO:0000256" key="10">
    <source>
        <dbReference type="ARBA" id="ARBA00023237"/>
    </source>
</evidence>
<keyword evidence="4" id="KW-0410">Iron transport</keyword>
<keyword evidence="3 11" id="KW-1134">Transmembrane beta strand</keyword>
<keyword evidence="8 12" id="KW-0798">TonB box</keyword>
<keyword evidence="10 11" id="KW-0998">Cell outer membrane</keyword>
<reference evidence="17 18" key="1">
    <citation type="submission" date="2018-09" db="EMBL/GenBank/DDBJ databases">
        <title>Altererythrobacter sp.Ery1 and Ery12, the genome sequencing of novel strains in genus Alterythrobacter.</title>
        <authorList>
            <person name="Cheng H."/>
            <person name="Wu Y.-H."/>
            <person name="Fang C."/>
            <person name="Xu X.-W."/>
        </authorList>
    </citation>
    <scope>NUCLEOTIDE SEQUENCE [LARGE SCALE GENOMIC DNA]</scope>
    <source>
        <strain evidence="17 18">Ery12</strain>
    </source>
</reference>
<name>A0A419R459_9SPHN</name>
<evidence type="ECO:0000313" key="17">
    <source>
        <dbReference type="EMBL" id="RJX69122.1"/>
    </source>
</evidence>
<dbReference type="OrthoDB" id="7313036at2"/>
<dbReference type="PANTHER" id="PTHR32552:SF81">
    <property type="entry name" value="TONB-DEPENDENT OUTER MEMBRANE RECEPTOR"/>
    <property type="match status" value="1"/>
</dbReference>
<comment type="caution">
    <text evidence="17">The sequence shown here is derived from an EMBL/GenBank/DDBJ whole genome shotgun (WGS) entry which is preliminary data.</text>
</comment>
<keyword evidence="18" id="KW-1185">Reference proteome</keyword>
<dbReference type="PANTHER" id="PTHR32552">
    <property type="entry name" value="FERRICHROME IRON RECEPTOR-RELATED"/>
    <property type="match status" value="1"/>
</dbReference>
<evidence type="ECO:0000256" key="6">
    <source>
        <dbReference type="ARBA" id="ARBA00023004"/>
    </source>
</evidence>
<evidence type="ECO:0000256" key="14">
    <source>
        <dbReference type="SAM" id="SignalP"/>
    </source>
</evidence>
<dbReference type="AlphaFoldDB" id="A0A419R459"/>
<accession>A0A419R459</accession>
<dbReference type="GO" id="GO:0009279">
    <property type="term" value="C:cell outer membrane"/>
    <property type="evidence" value="ECO:0007669"/>
    <property type="project" value="UniProtKB-SubCell"/>
</dbReference>
<keyword evidence="2 11" id="KW-0813">Transport</keyword>
<gene>
    <name evidence="17" type="ORF">D6858_04265</name>
</gene>
<dbReference type="PROSITE" id="PS52016">
    <property type="entry name" value="TONB_DEPENDENT_REC_3"/>
    <property type="match status" value="1"/>
</dbReference>
<keyword evidence="5 11" id="KW-0812">Transmembrane</keyword>
<keyword evidence="14" id="KW-0732">Signal</keyword>
<comment type="subcellular location">
    <subcellularLocation>
        <location evidence="1 11">Cell outer membrane</location>
        <topology evidence="1 11">Multi-pass membrane protein</topology>
    </subcellularLocation>
</comment>
<evidence type="ECO:0000259" key="15">
    <source>
        <dbReference type="Pfam" id="PF00593"/>
    </source>
</evidence>
<feature type="chain" id="PRO_5019556421" evidence="14">
    <location>
        <begin position="27"/>
        <end position="799"/>
    </location>
</feature>
<evidence type="ECO:0000256" key="7">
    <source>
        <dbReference type="ARBA" id="ARBA00023065"/>
    </source>
</evidence>
<keyword evidence="7" id="KW-0406">Ion transport</keyword>
<feature type="signal peptide" evidence="14">
    <location>
        <begin position="1"/>
        <end position="26"/>
    </location>
</feature>
<feature type="domain" description="TonB-dependent receptor-like beta-barrel" evidence="15">
    <location>
        <begin position="331"/>
        <end position="762"/>
    </location>
</feature>
<proteinExistence type="inferred from homology"/>
<evidence type="ECO:0000256" key="11">
    <source>
        <dbReference type="PROSITE-ProRule" id="PRU01360"/>
    </source>
</evidence>
<dbReference type="RefSeq" id="WP_120107474.1">
    <property type="nucleotide sequence ID" value="NZ_RAHJ01000014.1"/>
</dbReference>
<dbReference type="CDD" id="cd01347">
    <property type="entry name" value="ligand_gated_channel"/>
    <property type="match status" value="1"/>
</dbReference>
<dbReference type="Pfam" id="PF00593">
    <property type="entry name" value="TonB_dep_Rec_b-barrel"/>
    <property type="match status" value="1"/>
</dbReference>
<evidence type="ECO:0000256" key="2">
    <source>
        <dbReference type="ARBA" id="ARBA00022448"/>
    </source>
</evidence>
<dbReference type="EMBL" id="RAHJ01000014">
    <property type="protein sequence ID" value="RJX69122.1"/>
    <property type="molecule type" value="Genomic_DNA"/>
</dbReference>
<dbReference type="Proteomes" id="UP000284322">
    <property type="component" value="Unassembled WGS sequence"/>
</dbReference>
<feature type="region of interest" description="Disordered" evidence="13">
    <location>
        <begin position="26"/>
        <end position="54"/>
    </location>
</feature>
<organism evidence="17 18">
    <name type="scientific">Tsuneonella suprasediminis</name>
    <dbReference type="NCBI Taxonomy" id="2306996"/>
    <lineage>
        <taxon>Bacteria</taxon>
        <taxon>Pseudomonadati</taxon>
        <taxon>Pseudomonadota</taxon>
        <taxon>Alphaproteobacteria</taxon>
        <taxon>Sphingomonadales</taxon>
        <taxon>Erythrobacteraceae</taxon>
        <taxon>Tsuneonella</taxon>
    </lineage>
</organism>
<keyword evidence="6" id="KW-0408">Iron</keyword>
<dbReference type="InterPro" id="IPR039426">
    <property type="entry name" value="TonB-dep_rcpt-like"/>
</dbReference>